<proteinExistence type="predicted"/>
<sequence length="296" mass="29461">MPASDAIDSPVGVVAHATDPDFDATAADLAAVLDADRVGPNVAVSGVAPLDAATATDLAFSTYDDPEPIADSGAGVVVVPTDVSIPAGRAALRSPDPKRDFVRVLREYVGDGATPGVHPTAVVSDDAELGADCVVGPNAHVGPGVVLGDRVVVGAGCALGGPGFGFVRTRDDELLRQPHVGTVRVGDDAELGANCTVDRAPFGETVVERGAKLSARVHVAHGARIGADATVAFGAGVAGGSTVGARTTVHPHVAVATDVTVGDDAELGMGADVLDDVPSGARVVGSPARRVDGAER</sequence>
<keyword evidence="5" id="KW-0443">Lipid metabolism</keyword>
<dbReference type="RefSeq" id="WP_269780546.1">
    <property type="nucleotide sequence ID" value="NZ_CP089466.1"/>
</dbReference>
<dbReference type="InterPro" id="IPR020573">
    <property type="entry name" value="UDP_GlcNAc_AcTrfase_non-rep"/>
</dbReference>
<dbReference type="InterPro" id="IPR011004">
    <property type="entry name" value="Trimer_LpxA-like_sf"/>
</dbReference>
<dbReference type="GO" id="GO:0016020">
    <property type="term" value="C:membrane"/>
    <property type="evidence" value="ECO:0007669"/>
    <property type="project" value="GOC"/>
</dbReference>
<evidence type="ECO:0000256" key="2">
    <source>
        <dbReference type="ARBA" id="ARBA00022556"/>
    </source>
</evidence>
<keyword evidence="4" id="KW-0677">Repeat</keyword>
<feature type="domain" description="UDP-3-O-[3-hydroxymyristoyl] glucosamine N-acyltransferase non-repeat region" evidence="7">
    <location>
        <begin position="42"/>
        <end position="106"/>
    </location>
</feature>
<dbReference type="Pfam" id="PF00132">
    <property type="entry name" value="Hexapep"/>
    <property type="match status" value="1"/>
</dbReference>
<dbReference type="EMBL" id="JBHRWN010000002">
    <property type="protein sequence ID" value="MFC3476704.1"/>
    <property type="molecule type" value="Genomic_DNA"/>
</dbReference>
<organism evidence="8 9">
    <name type="scientific">Halobacterium litoreum</name>
    <dbReference type="NCBI Taxonomy" id="2039234"/>
    <lineage>
        <taxon>Archaea</taxon>
        <taxon>Methanobacteriati</taxon>
        <taxon>Methanobacteriota</taxon>
        <taxon>Stenosarchaea group</taxon>
        <taxon>Halobacteria</taxon>
        <taxon>Halobacteriales</taxon>
        <taxon>Halobacteriaceae</taxon>
        <taxon>Halobacterium</taxon>
    </lineage>
</organism>
<evidence type="ECO:0000313" key="9">
    <source>
        <dbReference type="Proteomes" id="UP001595660"/>
    </source>
</evidence>
<dbReference type="PANTHER" id="PTHR43378">
    <property type="entry name" value="UDP-3-O-ACYLGLUCOSAMINE N-ACYLTRANSFERASE"/>
    <property type="match status" value="1"/>
</dbReference>
<reference evidence="8 9" key="1">
    <citation type="journal article" date="2019" name="Int. J. Syst. Evol. Microbiol.">
        <title>The Global Catalogue of Microorganisms (GCM) 10K type strain sequencing project: providing services to taxonomists for standard genome sequencing and annotation.</title>
        <authorList>
            <consortium name="The Broad Institute Genomics Platform"/>
            <consortium name="The Broad Institute Genome Sequencing Center for Infectious Disease"/>
            <person name="Wu L."/>
            <person name="Ma J."/>
        </authorList>
    </citation>
    <scope>NUCLEOTIDE SEQUENCE [LARGE SCALE GENOMIC DNA]</scope>
    <source>
        <strain evidence="8 9">CGMCC 1.12562</strain>
    </source>
</reference>
<keyword evidence="9" id="KW-1185">Reference proteome</keyword>
<dbReference type="GO" id="GO:0009245">
    <property type="term" value="P:lipid A biosynthetic process"/>
    <property type="evidence" value="ECO:0007669"/>
    <property type="project" value="UniProtKB-KW"/>
</dbReference>
<name>A0ABD5NCB6_9EURY</name>
<evidence type="ECO:0000256" key="3">
    <source>
        <dbReference type="ARBA" id="ARBA00022679"/>
    </source>
</evidence>
<dbReference type="Proteomes" id="UP001595660">
    <property type="component" value="Unassembled WGS sequence"/>
</dbReference>
<evidence type="ECO:0000256" key="1">
    <source>
        <dbReference type="ARBA" id="ARBA00022516"/>
    </source>
</evidence>
<dbReference type="AlphaFoldDB" id="A0ABD5NCB6"/>
<dbReference type="PANTHER" id="PTHR43378:SF2">
    <property type="entry name" value="UDP-3-O-ACYLGLUCOSAMINE N-ACYLTRANSFERASE 1, MITOCHONDRIAL-RELATED"/>
    <property type="match status" value="1"/>
</dbReference>
<keyword evidence="1" id="KW-0444">Lipid biosynthesis</keyword>
<evidence type="ECO:0000256" key="4">
    <source>
        <dbReference type="ARBA" id="ARBA00022737"/>
    </source>
</evidence>
<accession>A0ABD5NCB6</accession>
<evidence type="ECO:0000259" key="7">
    <source>
        <dbReference type="Pfam" id="PF04613"/>
    </source>
</evidence>
<gene>
    <name evidence="8" type="ORF">ACFOKC_03100</name>
</gene>
<dbReference type="GO" id="GO:0016746">
    <property type="term" value="F:acyltransferase activity"/>
    <property type="evidence" value="ECO:0007669"/>
    <property type="project" value="UniProtKB-KW"/>
</dbReference>
<evidence type="ECO:0000313" key="8">
    <source>
        <dbReference type="EMBL" id="MFC3476704.1"/>
    </source>
</evidence>
<protein>
    <submittedName>
        <fullName evidence="8">LpxD N-terminal domain-containing protein</fullName>
    </submittedName>
</protein>
<keyword evidence="3" id="KW-0808">Transferase</keyword>
<dbReference type="Gene3D" id="2.160.10.10">
    <property type="entry name" value="Hexapeptide repeat proteins"/>
    <property type="match status" value="1"/>
</dbReference>
<evidence type="ECO:0000256" key="5">
    <source>
        <dbReference type="ARBA" id="ARBA00023098"/>
    </source>
</evidence>
<keyword evidence="6" id="KW-0012">Acyltransferase</keyword>
<comment type="caution">
    <text evidence="8">The sequence shown here is derived from an EMBL/GenBank/DDBJ whole genome shotgun (WGS) entry which is preliminary data.</text>
</comment>
<dbReference type="GeneID" id="69117380"/>
<dbReference type="Gene3D" id="3.40.1390.10">
    <property type="entry name" value="MurE/MurF, N-terminal domain"/>
    <property type="match status" value="1"/>
</dbReference>
<dbReference type="SUPFAM" id="SSF51161">
    <property type="entry name" value="Trimeric LpxA-like enzymes"/>
    <property type="match status" value="1"/>
</dbReference>
<dbReference type="InterPro" id="IPR007691">
    <property type="entry name" value="LpxD"/>
</dbReference>
<dbReference type="InterPro" id="IPR001451">
    <property type="entry name" value="Hexapep"/>
</dbReference>
<keyword evidence="2" id="KW-0441">Lipid A biosynthesis</keyword>
<dbReference type="Pfam" id="PF04613">
    <property type="entry name" value="LpxD"/>
    <property type="match status" value="1"/>
</dbReference>
<evidence type="ECO:0000256" key="6">
    <source>
        <dbReference type="ARBA" id="ARBA00023315"/>
    </source>
</evidence>